<evidence type="ECO:0000256" key="3">
    <source>
        <dbReference type="ARBA" id="ARBA00022679"/>
    </source>
</evidence>
<dbReference type="Gene3D" id="1.10.1200.10">
    <property type="entry name" value="ACP-like"/>
    <property type="match status" value="1"/>
</dbReference>
<dbReference type="PANTHER" id="PTHR43775:SF51">
    <property type="entry name" value="INACTIVE PHENOLPHTHIOCEROL SYNTHESIS POLYKETIDE SYNTHASE TYPE I PKS1-RELATED"/>
    <property type="match status" value="1"/>
</dbReference>
<dbReference type="GO" id="GO:0004312">
    <property type="term" value="F:fatty acid synthase activity"/>
    <property type="evidence" value="ECO:0007669"/>
    <property type="project" value="TreeGrafter"/>
</dbReference>
<dbReference type="EMBL" id="MBLM01000110">
    <property type="protein sequence ID" value="OHV38008.1"/>
    <property type="molecule type" value="Genomic_DNA"/>
</dbReference>
<evidence type="ECO:0000313" key="5">
    <source>
        <dbReference type="EMBL" id="OHV38008.1"/>
    </source>
</evidence>
<evidence type="ECO:0000313" key="6">
    <source>
        <dbReference type="Proteomes" id="UP000179627"/>
    </source>
</evidence>
<dbReference type="Pfam" id="PF00550">
    <property type="entry name" value="PP-binding"/>
    <property type="match status" value="1"/>
</dbReference>
<dbReference type="PROSITE" id="PS50075">
    <property type="entry name" value="CARRIER"/>
    <property type="match status" value="1"/>
</dbReference>
<organism evidence="5 6">
    <name type="scientific">Parafrankia colletiae</name>
    <dbReference type="NCBI Taxonomy" id="573497"/>
    <lineage>
        <taxon>Bacteria</taxon>
        <taxon>Bacillati</taxon>
        <taxon>Actinomycetota</taxon>
        <taxon>Actinomycetes</taxon>
        <taxon>Frankiales</taxon>
        <taxon>Frankiaceae</taxon>
        <taxon>Parafrankia</taxon>
    </lineage>
</organism>
<dbReference type="InterPro" id="IPR006162">
    <property type="entry name" value="Ppantetheine_attach_site"/>
</dbReference>
<dbReference type="RefSeq" id="WP_071084276.1">
    <property type="nucleotide sequence ID" value="NZ_MBLM01000110.1"/>
</dbReference>
<dbReference type="PROSITE" id="PS00012">
    <property type="entry name" value="PHOSPHOPANTETHEINE"/>
    <property type="match status" value="1"/>
</dbReference>
<keyword evidence="2" id="KW-0597">Phosphoprotein</keyword>
<dbReference type="GO" id="GO:0006633">
    <property type="term" value="P:fatty acid biosynthetic process"/>
    <property type="evidence" value="ECO:0007669"/>
    <property type="project" value="TreeGrafter"/>
</dbReference>
<dbReference type="InterPro" id="IPR050091">
    <property type="entry name" value="PKS_NRPS_Biosynth_Enz"/>
</dbReference>
<comment type="caution">
    <text evidence="5">The sequence shown here is derived from an EMBL/GenBank/DDBJ whole genome shotgun (WGS) entry which is preliminary data.</text>
</comment>
<evidence type="ECO:0000256" key="1">
    <source>
        <dbReference type="ARBA" id="ARBA00022450"/>
    </source>
</evidence>
<dbReference type="InterPro" id="IPR036736">
    <property type="entry name" value="ACP-like_sf"/>
</dbReference>
<dbReference type="OrthoDB" id="9778690at2"/>
<keyword evidence="6" id="KW-1185">Reference proteome</keyword>
<dbReference type="SUPFAM" id="SSF47336">
    <property type="entry name" value="ACP-like"/>
    <property type="match status" value="1"/>
</dbReference>
<feature type="domain" description="Carrier" evidence="4">
    <location>
        <begin position="1"/>
        <end position="63"/>
    </location>
</feature>
<sequence>MLGFPGVESVPAERAFRDVGFDSVTAVQLRNRLNRVTGLSSPATLVFDHPTPLALARYLRGEILPESVRAEMSVFEELDRLEQAVTGREHEAIARTKIRIRLQSLLASLDGTGSPVPAGTGPDLGLDSLGAASDDELLRFIDTQLR</sequence>
<gene>
    <name evidence="5" type="ORF">CC117_16245</name>
</gene>
<protein>
    <recommendedName>
        <fullName evidence="4">Carrier domain-containing protein</fullName>
    </recommendedName>
</protein>
<dbReference type="SMART" id="SM01294">
    <property type="entry name" value="PKS_PP_betabranch"/>
    <property type="match status" value="1"/>
</dbReference>
<dbReference type="AlphaFoldDB" id="A0A1S1QTG9"/>
<accession>A0A1S1QTG9</accession>
<dbReference type="InterPro" id="IPR009081">
    <property type="entry name" value="PP-bd_ACP"/>
</dbReference>
<keyword evidence="3" id="KW-0808">Transferase</keyword>
<name>A0A1S1QTG9_9ACTN</name>
<dbReference type="GO" id="GO:0031177">
    <property type="term" value="F:phosphopantetheine binding"/>
    <property type="evidence" value="ECO:0007669"/>
    <property type="project" value="InterPro"/>
</dbReference>
<dbReference type="InterPro" id="IPR020806">
    <property type="entry name" value="PKS_PP-bd"/>
</dbReference>
<keyword evidence="1" id="KW-0596">Phosphopantetheine</keyword>
<dbReference type="Proteomes" id="UP000179627">
    <property type="component" value="Unassembled WGS sequence"/>
</dbReference>
<dbReference type="PANTHER" id="PTHR43775">
    <property type="entry name" value="FATTY ACID SYNTHASE"/>
    <property type="match status" value="1"/>
</dbReference>
<evidence type="ECO:0000256" key="2">
    <source>
        <dbReference type="ARBA" id="ARBA00022553"/>
    </source>
</evidence>
<dbReference type="SMART" id="SM00823">
    <property type="entry name" value="PKS_PP"/>
    <property type="match status" value="1"/>
</dbReference>
<reference evidence="6" key="1">
    <citation type="submission" date="2016-07" db="EMBL/GenBank/DDBJ databases">
        <title>Sequence Frankia sp. strain CcI1.17.</title>
        <authorList>
            <person name="Ghodhbane-Gtari F."/>
            <person name="Swanson E."/>
            <person name="Gueddou A."/>
            <person name="Morris K."/>
            <person name="Hezbri K."/>
            <person name="Ktari A."/>
            <person name="Nouioui I."/>
            <person name="Abebe-Akele F."/>
            <person name="Simpson S."/>
            <person name="Thomas K."/>
            <person name="Gtari M."/>
            <person name="Tisa L.S."/>
            <person name="Hurst S."/>
        </authorList>
    </citation>
    <scope>NUCLEOTIDE SEQUENCE [LARGE SCALE GENOMIC DNA]</scope>
    <source>
        <strain evidence="6">Cc1.17</strain>
    </source>
</reference>
<proteinExistence type="predicted"/>
<evidence type="ECO:0000259" key="4">
    <source>
        <dbReference type="PROSITE" id="PS50075"/>
    </source>
</evidence>